<evidence type="ECO:0000313" key="3">
    <source>
        <dbReference type="Proteomes" id="UP001215151"/>
    </source>
</evidence>
<feature type="region of interest" description="Disordered" evidence="1">
    <location>
        <begin position="1"/>
        <end position="21"/>
    </location>
</feature>
<feature type="region of interest" description="Disordered" evidence="1">
    <location>
        <begin position="88"/>
        <end position="158"/>
    </location>
</feature>
<accession>A0AAD7TQC9</accession>
<comment type="caution">
    <text evidence="2">The sequence shown here is derived from an EMBL/GenBank/DDBJ whole genome shotgun (WGS) entry which is preliminary data.</text>
</comment>
<keyword evidence="3" id="KW-1185">Reference proteome</keyword>
<reference evidence="2" key="1">
    <citation type="submission" date="2022-11" db="EMBL/GenBank/DDBJ databases">
        <title>Genome Sequence of Cubamyces cubensis.</title>
        <authorList>
            <person name="Buettner E."/>
        </authorList>
    </citation>
    <scope>NUCLEOTIDE SEQUENCE</scope>
    <source>
        <strain evidence="2">MPL-01</strain>
    </source>
</reference>
<dbReference type="EMBL" id="JAPEVG010000193">
    <property type="protein sequence ID" value="KAJ8474279.1"/>
    <property type="molecule type" value="Genomic_DNA"/>
</dbReference>
<sequence>MMQQRSVATPAPETRLAGQGSFGLGPVVSWSPTHYDGATGQYSCGTSLIAAYLSHPAVRHNAQDDSTFMPRSASLPIANARLAQIRQQRACATSNSKPLSPSAQGEMDTTPGQQILYRKAASAPPGPSHGVQNPGSRPTSRIPQAVHTGNSKSPPAPAYEQTIGYLEETLDLISPLADADETLRHEVEEIRTIVSRVAQRTAKLAERSRKLHQLRLAVEQVLFAPVAVDSNVLSGTEVQPTRGESAGNPTANGEDDCIEVVREVEEITSAQLLYASSDLSTTIEGREGGRYVISTLPNDGLLTFSANSTKIVEARKRPVGDVALEESSRKRARGVR</sequence>
<evidence type="ECO:0000256" key="1">
    <source>
        <dbReference type="SAM" id="MobiDB-lite"/>
    </source>
</evidence>
<gene>
    <name evidence="2" type="ORF">ONZ51_g7322</name>
</gene>
<protein>
    <submittedName>
        <fullName evidence="2">Uncharacterized protein</fullName>
    </submittedName>
</protein>
<name>A0AAD7TQC9_9APHY</name>
<organism evidence="2 3">
    <name type="scientific">Trametes cubensis</name>
    <dbReference type="NCBI Taxonomy" id="1111947"/>
    <lineage>
        <taxon>Eukaryota</taxon>
        <taxon>Fungi</taxon>
        <taxon>Dikarya</taxon>
        <taxon>Basidiomycota</taxon>
        <taxon>Agaricomycotina</taxon>
        <taxon>Agaricomycetes</taxon>
        <taxon>Polyporales</taxon>
        <taxon>Polyporaceae</taxon>
        <taxon>Trametes</taxon>
    </lineage>
</organism>
<proteinExistence type="predicted"/>
<dbReference type="Proteomes" id="UP001215151">
    <property type="component" value="Unassembled WGS sequence"/>
</dbReference>
<dbReference type="AlphaFoldDB" id="A0AAD7TQC9"/>
<feature type="compositionally biased region" description="Polar residues" evidence="1">
    <location>
        <begin position="88"/>
        <end position="103"/>
    </location>
</feature>
<evidence type="ECO:0000313" key="2">
    <source>
        <dbReference type="EMBL" id="KAJ8474279.1"/>
    </source>
</evidence>
<feature type="compositionally biased region" description="Polar residues" evidence="1">
    <location>
        <begin position="130"/>
        <end position="153"/>
    </location>
</feature>